<keyword evidence="2" id="KW-1185">Reference proteome</keyword>
<evidence type="ECO:0000313" key="2">
    <source>
        <dbReference type="Proteomes" id="UP000313645"/>
    </source>
</evidence>
<protein>
    <submittedName>
        <fullName evidence="1">Uncharacterized protein</fullName>
    </submittedName>
</protein>
<name>A0ABY1ZRI3_9GAMM</name>
<gene>
    <name evidence="1" type="ORF">EZI54_07140</name>
</gene>
<comment type="caution">
    <text evidence="1">The sequence shown here is derived from an EMBL/GenBank/DDBJ whole genome shotgun (WGS) entry which is preliminary data.</text>
</comment>
<evidence type="ECO:0000313" key="1">
    <source>
        <dbReference type="EMBL" id="TBW57426.1"/>
    </source>
</evidence>
<dbReference type="RefSeq" id="WP_131480472.1">
    <property type="nucleotide sequence ID" value="NZ_SJDL01000008.1"/>
</dbReference>
<organism evidence="1 2">
    <name type="scientific">Marinobacter halodurans</name>
    <dbReference type="NCBI Taxonomy" id="2528979"/>
    <lineage>
        <taxon>Bacteria</taxon>
        <taxon>Pseudomonadati</taxon>
        <taxon>Pseudomonadota</taxon>
        <taxon>Gammaproteobacteria</taxon>
        <taxon>Pseudomonadales</taxon>
        <taxon>Marinobacteraceae</taxon>
        <taxon>Marinobacter</taxon>
    </lineage>
</organism>
<sequence length="242" mass="27187">MSNTAPTKIAFQTEEVTRVTRHYEVELTPEQAEQFEALKDDPEAQQVYLMGSIEEGDAKLTEEEQVEHVASVTQYQAGEDEPRKVASQEFRQQAGKINDQAQITYGHEIKFTEMDPHLGPISSEQTIYAGSYKEALTDFVEQMDSESRELLRVFPPPLPDSEIPKWIQHEDGVTELVPLDGEEHTLKINQYSTLEIQMPDAPDESINLAVRVGDEIVGHMEVTPEMLSEAQRMSGSHGMSPG</sequence>
<dbReference type="EMBL" id="SJDL01000008">
    <property type="protein sequence ID" value="TBW57426.1"/>
    <property type="molecule type" value="Genomic_DNA"/>
</dbReference>
<accession>A0ABY1ZRI3</accession>
<proteinExistence type="predicted"/>
<dbReference type="Proteomes" id="UP000313645">
    <property type="component" value="Unassembled WGS sequence"/>
</dbReference>
<reference evidence="1 2" key="1">
    <citation type="submission" date="2019-02" db="EMBL/GenBank/DDBJ databases">
        <title>Marinobacter halodurans sp. nov., a marine bacterium isolated from sea tidal flat.</title>
        <authorList>
            <person name="Yoo Y."/>
            <person name="Lee D.W."/>
            <person name="Kim B.S."/>
            <person name="Kim J.-J."/>
        </authorList>
    </citation>
    <scope>NUCLEOTIDE SEQUENCE [LARGE SCALE GENOMIC DNA]</scope>
    <source>
        <strain evidence="1 2">YJ-S3-2</strain>
    </source>
</reference>